<dbReference type="AlphaFoldDB" id="A0A1M6G818"/>
<dbReference type="STRING" id="1447782.SAMN05444417_2737"/>
<dbReference type="InterPro" id="IPR041519">
    <property type="entry name" value="HEPN_RiboL-PSP"/>
</dbReference>
<protein>
    <recommendedName>
        <fullName evidence="1">RiboL-PSP-HEPN domain-containing protein</fullName>
    </recommendedName>
</protein>
<evidence type="ECO:0000313" key="3">
    <source>
        <dbReference type="Proteomes" id="UP000184292"/>
    </source>
</evidence>
<proteinExistence type="predicted"/>
<evidence type="ECO:0000259" key="1">
    <source>
        <dbReference type="Pfam" id="PF18735"/>
    </source>
</evidence>
<keyword evidence="3" id="KW-1185">Reference proteome</keyword>
<organism evidence="2 3">
    <name type="scientific">Wenxinia saemankumensis</name>
    <dbReference type="NCBI Taxonomy" id="1447782"/>
    <lineage>
        <taxon>Bacteria</taxon>
        <taxon>Pseudomonadati</taxon>
        <taxon>Pseudomonadota</taxon>
        <taxon>Alphaproteobacteria</taxon>
        <taxon>Rhodobacterales</taxon>
        <taxon>Roseobacteraceae</taxon>
        <taxon>Wenxinia</taxon>
    </lineage>
</organism>
<gene>
    <name evidence="2" type="ORF">SAMN05444417_2737</name>
</gene>
<dbReference type="EMBL" id="FQYO01000004">
    <property type="protein sequence ID" value="SHJ06079.1"/>
    <property type="molecule type" value="Genomic_DNA"/>
</dbReference>
<dbReference type="Pfam" id="PF18735">
    <property type="entry name" value="HEPN_RiboL-PSP"/>
    <property type="match status" value="1"/>
</dbReference>
<sequence length="138" mass="15467">MAKLIPDVDFAVQSVFANQLALLAAGLVEETVSKVLSEYGRKKGDPKISRYITKSVEHQNSLSCEKIKLTLDKFDGGWWDQLEDRVKDSDRAAIDSLKAIRDKVAHGRPNGTGFSVVGSYYSSIKRFAREFDQLILEE</sequence>
<reference evidence="2 3" key="1">
    <citation type="submission" date="2016-11" db="EMBL/GenBank/DDBJ databases">
        <authorList>
            <person name="Jaros S."/>
            <person name="Januszkiewicz K."/>
            <person name="Wedrychowicz H."/>
        </authorList>
    </citation>
    <scope>NUCLEOTIDE SEQUENCE [LARGE SCALE GENOMIC DNA]</scope>
    <source>
        <strain evidence="2 3">DSM 100565</strain>
    </source>
</reference>
<accession>A0A1M6G818</accession>
<dbReference type="Proteomes" id="UP000184292">
    <property type="component" value="Unassembled WGS sequence"/>
</dbReference>
<evidence type="ECO:0000313" key="2">
    <source>
        <dbReference type="EMBL" id="SHJ06079.1"/>
    </source>
</evidence>
<dbReference type="RefSeq" id="WP_139300561.1">
    <property type="nucleotide sequence ID" value="NZ_FQYO01000004.1"/>
</dbReference>
<name>A0A1M6G818_9RHOB</name>
<feature type="domain" description="RiboL-PSP-HEPN" evidence="1">
    <location>
        <begin position="9"/>
        <end position="136"/>
    </location>
</feature>
<dbReference type="OrthoDB" id="7850777at2"/>